<dbReference type="KEGG" id="taa:NMY3_03364"/>
<gene>
    <name evidence="1" type="ORF">NMY3_03364</name>
</gene>
<dbReference type="Proteomes" id="UP000058925">
    <property type="component" value="Chromosome"/>
</dbReference>
<evidence type="ECO:0000313" key="1">
    <source>
        <dbReference type="EMBL" id="ALI37547.1"/>
    </source>
</evidence>
<reference evidence="2" key="1">
    <citation type="submission" date="2015-10" db="EMBL/GenBank/DDBJ databases">
        <title>Niche specialization of a soil ammonia-oxidizing archaeon, Candidatus Nitrosocosmicus oleophilus.</title>
        <authorList>
            <person name="Jung M.-Y."/>
            <person name="Rhee S.-K."/>
        </authorList>
    </citation>
    <scope>NUCLEOTIDE SEQUENCE [LARGE SCALE GENOMIC DNA]</scope>
    <source>
        <strain evidence="2">MY3</strain>
    </source>
</reference>
<accession>A0A654M2X0</accession>
<keyword evidence="2" id="KW-1185">Reference proteome</keyword>
<protein>
    <submittedName>
        <fullName evidence="1">Uncharacterized protein</fullName>
    </submittedName>
</protein>
<proteinExistence type="predicted"/>
<dbReference type="AlphaFoldDB" id="A0A654M2X0"/>
<sequence>MNIGIDMIRKEHTLYWLVKFDMKFVNKQTISSNTMCNQLIDPFIG</sequence>
<name>A0A654M2X0_9ARCH</name>
<organism evidence="1 2">
    <name type="scientific">Candidatus Nitrosocosmicus oleophilus</name>
    <dbReference type="NCBI Taxonomy" id="1353260"/>
    <lineage>
        <taxon>Archaea</taxon>
        <taxon>Nitrososphaerota</taxon>
        <taxon>Nitrososphaeria</taxon>
        <taxon>Nitrososphaerales</taxon>
        <taxon>Nitrososphaeraceae</taxon>
        <taxon>Candidatus Nitrosocosmicus</taxon>
    </lineage>
</organism>
<evidence type="ECO:0000313" key="2">
    <source>
        <dbReference type="Proteomes" id="UP000058925"/>
    </source>
</evidence>
<dbReference type="EMBL" id="CP012850">
    <property type="protein sequence ID" value="ALI37547.1"/>
    <property type="molecule type" value="Genomic_DNA"/>
</dbReference>